<comment type="caution">
    <text evidence="2">The sequence shown here is derived from an EMBL/GenBank/DDBJ whole genome shotgun (WGS) entry which is preliminary data.</text>
</comment>
<gene>
    <name evidence="2" type="ORF">FHX52_1762</name>
</gene>
<reference evidence="2 3" key="1">
    <citation type="submission" date="2019-06" db="EMBL/GenBank/DDBJ databases">
        <title>Sequencing the genomes of 1000 actinobacteria strains.</title>
        <authorList>
            <person name="Klenk H.-P."/>
        </authorList>
    </citation>
    <scope>NUCLEOTIDE SEQUENCE [LARGE SCALE GENOMIC DNA]</scope>
    <source>
        <strain evidence="2 3">DSM 21776</strain>
    </source>
</reference>
<proteinExistence type="predicted"/>
<sequence>MRSAAAVLGHHSDSGEALDDTTLRRLHAALGADFSAVRVHRDAGAAHRTAAAGAAALTIGSHIYVAPGAYRPGEDFALIAHEAVHVLQQWGRRREPGACAATVSRRQQRAWEIEARVVAAAVGGGGVGVGVGPSGGPSGAGVTEVHPFESPLTQAHGSFEHRVLGDVSTADLVAVSTGGASRATVLQGQLALLGAFRYDPDSVDEATVAHFCPWIRTVRLGPDNVLATYGEINALPDYLANAVAIESLGHDILTPVLQVIRQEGWNSLTALLDGSPPLPLVEFAQAACAPWRNSMVNNIVETSALDALTTGLGRNGADHYQGLLSRNACHFAPYSWFRWQSSHIIARDLAAAAYATSGDQQARLTASAWAWAGYADHFLQDSFAAGHLVNKTLVMQWFVDWVTNGSLPVSDRSWIAGMTPSLQPGLSAPGLYVPGAAGPSSDPQTVEELVTVGARTVGSGVVPSGSAGAAAVYQNYLAFLSSAVAQLASANLHDHFNDTSAWVTSVATPTPYEVWGDYTLLSGANGGDGVAATSSTAQLSQQSMTQILAEGGTSISLDDIRSHFPTGAGASSSTVTDIATFAASLQPQAVSQFESFWPTLKTVVLRIGSPRLGISSRDQNLGDRWYANLPDTGFTMAETLIVGQRVFAGSNGLVVELDPASGKVLQHATVAQAGGEVRLASDGIRLYAGVNGQVTAAPLDTLTTSSWVADTGQGSLAVSVLVTGGVIAAGCNGYVFTFDPGSGRQLQKGQLKSSWSVGGDYDTRLASDGRTLYAGSHAYVYARSLRNLAADLFTPVAVPSSAATYNPVDVLWAGGLYAASNGSVASIDAQGRSTQFALPGSGVLTYPCRLATDGTNLYVGTHGYVYAVALSDVTQLRWTQDSLGGYTGGVFMVNVATTHGRVLAGANGFAYDLDPATGTIRSSILCGSAIGVGDYETRLATDGRSVYAGTHGYVYALSLLAAAPPNPLGSVAVAVDPAGDRHATSVDQLGTLWHRMQVGGSGAFTGWADVCAFIAGEGYPDIRPVTRSAIATFASGDLNCLAVDPAGRLWHSVRYAAGTGSWSPWGDVRGTIAGEGNPDIGPVSAVACTTTPTGEVVVLLTDAQDAQWLTVRDVDGTWQAWTSLAAGVGGGSQPAVGPVLSVSLGCDASGTVHALATSAGARLFHGVATLSDGAWTGWTGWADVRDDVVGEGHPDVGPVLTVAGSVDHSTGTLDVVVTGATDVAWHALHTTDGAWTAFGGIDAAIAVEGNPALGPVSQVACGSSSVGDLSLVALDEGGTPWLTVRSASTGAWLPWTVLS</sequence>
<evidence type="ECO:0000259" key="1">
    <source>
        <dbReference type="Pfam" id="PF13699"/>
    </source>
</evidence>
<name>A0A543PX48_9MICO</name>
<dbReference type="InterPro" id="IPR011044">
    <property type="entry name" value="Quino_amine_DH_bsu"/>
</dbReference>
<evidence type="ECO:0000313" key="2">
    <source>
        <dbReference type="EMBL" id="TQN48620.1"/>
    </source>
</evidence>
<dbReference type="EMBL" id="VFQF01000001">
    <property type="protein sequence ID" value="TQN48620.1"/>
    <property type="molecule type" value="Genomic_DNA"/>
</dbReference>
<dbReference type="Pfam" id="PF13699">
    <property type="entry name" value="eCIS_core"/>
    <property type="match status" value="1"/>
</dbReference>
<dbReference type="Proteomes" id="UP000320085">
    <property type="component" value="Unassembled WGS sequence"/>
</dbReference>
<dbReference type="Gene3D" id="2.130.10.10">
    <property type="entry name" value="YVTN repeat-like/Quinoprotein amine dehydrogenase"/>
    <property type="match status" value="1"/>
</dbReference>
<dbReference type="InterPro" id="IPR025295">
    <property type="entry name" value="eCIS_core_dom"/>
</dbReference>
<feature type="domain" description="eCIS core" evidence="1">
    <location>
        <begin position="18"/>
        <end position="90"/>
    </location>
</feature>
<dbReference type="SUPFAM" id="SSF89372">
    <property type="entry name" value="Fucose-specific lectin"/>
    <property type="match status" value="1"/>
</dbReference>
<dbReference type="OrthoDB" id="9813435at2"/>
<evidence type="ECO:0000313" key="3">
    <source>
        <dbReference type="Proteomes" id="UP000320085"/>
    </source>
</evidence>
<protein>
    <submittedName>
        <fullName evidence="2">Uncharacterized protein DUF4157</fullName>
    </submittedName>
</protein>
<organism evidence="2 3">
    <name type="scientific">Humibacillus xanthopallidus</name>
    <dbReference type="NCBI Taxonomy" id="412689"/>
    <lineage>
        <taxon>Bacteria</taxon>
        <taxon>Bacillati</taxon>
        <taxon>Actinomycetota</taxon>
        <taxon>Actinomycetes</taxon>
        <taxon>Micrococcales</taxon>
        <taxon>Intrasporangiaceae</taxon>
        <taxon>Humibacillus</taxon>
    </lineage>
</organism>
<dbReference type="SUPFAM" id="SSF50969">
    <property type="entry name" value="YVTN repeat-like/Quinoprotein amine dehydrogenase"/>
    <property type="match status" value="1"/>
</dbReference>
<dbReference type="InterPro" id="IPR015943">
    <property type="entry name" value="WD40/YVTN_repeat-like_dom_sf"/>
</dbReference>
<accession>A0A543PX48</accession>